<name>A0A9P1KHK0_9CYAN</name>
<accession>A0A9P1KHK0</accession>
<keyword evidence="2" id="KW-1185">Reference proteome</keyword>
<gene>
    <name evidence="1" type="ORF">ARTHRO_40689</name>
</gene>
<reference evidence="1 2" key="1">
    <citation type="submission" date="2014-02" db="EMBL/GenBank/DDBJ databases">
        <authorList>
            <person name="Genoscope - CEA"/>
        </authorList>
    </citation>
    <scope>NUCLEOTIDE SEQUENCE [LARGE SCALE GENOMIC DNA]</scope>
    <source>
        <strain evidence="1 2">PCC 8005</strain>
    </source>
</reference>
<dbReference type="AlphaFoldDB" id="A0A9P1KHK0"/>
<proteinExistence type="predicted"/>
<protein>
    <submittedName>
        <fullName evidence="1">Uncharacterized protein</fullName>
    </submittedName>
</protein>
<sequence length="37" mass="4267">MVDENGLYKTNAYRESDRLISPTFPELQTTVSDIFKS</sequence>
<evidence type="ECO:0000313" key="1">
    <source>
        <dbReference type="EMBL" id="CDM96282.1"/>
    </source>
</evidence>
<organism evidence="1 2">
    <name type="scientific">Limnospira indica PCC 8005</name>
    <dbReference type="NCBI Taxonomy" id="376219"/>
    <lineage>
        <taxon>Bacteria</taxon>
        <taxon>Bacillati</taxon>
        <taxon>Cyanobacteriota</taxon>
        <taxon>Cyanophyceae</taxon>
        <taxon>Oscillatoriophycideae</taxon>
        <taxon>Oscillatoriales</taxon>
        <taxon>Sirenicapillariaceae</taxon>
        <taxon>Limnospira</taxon>
    </lineage>
</organism>
<dbReference type="Proteomes" id="UP000032946">
    <property type="component" value="Chromosome"/>
</dbReference>
<evidence type="ECO:0000313" key="2">
    <source>
        <dbReference type="Proteomes" id="UP000032946"/>
    </source>
</evidence>
<dbReference type="EMBL" id="FO818640">
    <property type="protein sequence ID" value="CDM96282.1"/>
    <property type="molecule type" value="Genomic_DNA"/>
</dbReference>